<dbReference type="AlphaFoldDB" id="A0A507QYI1"/>
<keyword evidence="4" id="KW-1185">Reference proteome</keyword>
<protein>
    <submittedName>
        <fullName evidence="3">Uncharacterized protein</fullName>
    </submittedName>
</protein>
<sequence>MPAPVAKGQSVPFDLSSSSGPEIKGRYAYQYSSNFINVMTYTRIIVTASVLVAAGIALYQSPQFQRWVNNSRRKIALALYNMGDEIFPHDERSPLRQDASMTEETGEAAEERRRIVREEILHRRSLFEERQRKGNSQPLNDFDSIVDKEGKLKSDYLEKSPEAFGSSTAVDISNSQLFQREIKQDESAPTEDQMQQPNLLDTAEKNKLHIALPSDVSSNHPSESLVDLTPTSEAPDSHASLMQEKHDMSYSGYFSVTSESVPSASSHTEHESPGFFYAHPDPTTNESHPDVRSPFADPQEQVHSSAASTVGNYSHLDGSFTDASSDGTLSEIGREGAATPASWSEVGSVISDDLGHHY</sequence>
<keyword evidence="2" id="KW-1133">Transmembrane helix</keyword>
<feature type="transmembrane region" description="Helical" evidence="2">
    <location>
        <begin position="41"/>
        <end position="59"/>
    </location>
</feature>
<name>A0A507QYI1_MONPU</name>
<gene>
    <name evidence="3" type="ORF">MPDQ_003804</name>
</gene>
<evidence type="ECO:0000256" key="1">
    <source>
        <dbReference type="SAM" id="MobiDB-lite"/>
    </source>
</evidence>
<feature type="region of interest" description="Disordered" evidence="1">
    <location>
        <begin position="258"/>
        <end position="297"/>
    </location>
</feature>
<feature type="region of interest" description="Disordered" evidence="1">
    <location>
        <begin position="212"/>
        <end position="237"/>
    </location>
</feature>
<evidence type="ECO:0000313" key="3">
    <source>
        <dbReference type="EMBL" id="TQB75008.1"/>
    </source>
</evidence>
<keyword evidence="2" id="KW-0812">Transmembrane</keyword>
<dbReference type="Proteomes" id="UP000319663">
    <property type="component" value="Unassembled WGS sequence"/>
</dbReference>
<organism evidence="3 4">
    <name type="scientific">Monascus purpureus</name>
    <name type="common">Red mold</name>
    <name type="synonym">Monascus anka</name>
    <dbReference type="NCBI Taxonomy" id="5098"/>
    <lineage>
        <taxon>Eukaryota</taxon>
        <taxon>Fungi</taxon>
        <taxon>Dikarya</taxon>
        <taxon>Ascomycota</taxon>
        <taxon>Pezizomycotina</taxon>
        <taxon>Eurotiomycetes</taxon>
        <taxon>Eurotiomycetidae</taxon>
        <taxon>Eurotiales</taxon>
        <taxon>Aspergillaceae</taxon>
        <taxon>Monascus</taxon>
    </lineage>
</organism>
<dbReference type="EMBL" id="VIFY01000024">
    <property type="protein sequence ID" value="TQB75008.1"/>
    <property type="molecule type" value="Genomic_DNA"/>
</dbReference>
<proteinExistence type="predicted"/>
<feature type="region of interest" description="Disordered" evidence="1">
    <location>
        <begin position="90"/>
        <end position="113"/>
    </location>
</feature>
<comment type="caution">
    <text evidence="3">The sequence shown here is derived from an EMBL/GenBank/DDBJ whole genome shotgun (WGS) entry which is preliminary data.</text>
</comment>
<evidence type="ECO:0000256" key="2">
    <source>
        <dbReference type="SAM" id="Phobius"/>
    </source>
</evidence>
<feature type="region of interest" description="Disordered" evidence="1">
    <location>
        <begin position="322"/>
        <end position="344"/>
    </location>
</feature>
<accession>A0A507QYI1</accession>
<dbReference type="STRING" id="5098.A0A507QYI1"/>
<reference evidence="3 4" key="1">
    <citation type="submission" date="2019-06" db="EMBL/GenBank/DDBJ databases">
        <title>Wine fermentation using esterase from Monascus purpureus.</title>
        <authorList>
            <person name="Geng C."/>
            <person name="Zhang Y."/>
        </authorList>
    </citation>
    <scope>NUCLEOTIDE SEQUENCE [LARGE SCALE GENOMIC DNA]</scope>
    <source>
        <strain evidence="3">HQ1</strain>
    </source>
</reference>
<keyword evidence="2" id="KW-0472">Membrane</keyword>
<evidence type="ECO:0000313" key="4">
    <source>
        <dbReference type="Proteomes" id="UP000319663"/>
    </source>
</evidence>